<feature type="non-terminal residue" evidence="1">
    <location>
        <position position="25"/>
    </location>
</feature>
<comment type="caution">
    <text evidence="1">The sequence shown here is derived from an EMBL/GenBank/DDBJ whole genome shotgun (WGS) entry which is preliminary data.</text>
</comment>
<dbReference type="EMBL" id="AYSL01001710">
    <property type="protein sequence ID" value="KTF05558.1"/>
    <property type="molecule type" value="Genomic_DNA"/>
</dbReference>
<organism evidence="1">
    <name type="scientific">marine sediment metagenome</name>
    <dbReference type="NCBI Taxonomy" id="412755"/>
    <lineage>
        <taxon>unclassified sequences</taxon>
        <taxon>metagenomes</taxon>
        <taxon>ecological metagenomes</taxon>
    </lineage>
</organism>
<dbReference type="AlphaFoldDB" id="A0A1B6NQI4"/>
<name>A0A1B6NQI4_9ZZZZ</name>
<gene>
    <name evidence="1" type="ORF">MGSAQ_002947</name>
</gene>
<evidence type="ECO:0000313" key="1">
    <source>
        <dbReference type="EMBL" id="KTF05558.1"/>
    </source>
</evidence>
<reference evidence="1" key="1">
    <citation type="submission" date="2013-11" db="EMBL/GenBank/DDBJ databases">
        <title>Microbial diversity, functional groups and degradation webs in Northern and Southern Mediterranean and Red Sea marine crude oil polluted sites.</title>
        <authorList>
            <person name="Daffonchio D."/>
            <person name="Mapelli F."/>
            <person name="Ferrer M."/>
            <person name="Richter M."/>
            <person name="Cherif A."/>
            <person name="Malkawi H.I."/>
            <person name="Yakimov M.M."/>
            <person name="Abdel-Fattah Y.R."/>
            <person name="Blaghen M."/>
            <person name="Golyshin P.N."/>
            <person name="Kalogerakis N."/>
            <person name="Boon N."/>
            <person name="Magagnini M."/>
            <person name="Fava F."/>
        </authorList>
    </citation>
    <scope>NUCLEOTIDE SEQUENCE</scope>
</reference>
<proteinExistence type="predicted"/>
<accession>A0A1B6NQI4</accession>
<protein>
    <submittedName>
        <fullName evidence="1">Uncharacterized protein</fullName>
    </submittedName>
</protein>
<dbReference type="Pfam" id="PF03237">
    <property type="entry name" value="Terminase_6N"/>
    <property type="match status" value="1"/>
</dbReference>
<sequence>MDEYFWIHKFIEFRKVASGMAMHKK</sequence>